<accession>A0ABX3HA41</accession>
<evidence type="ECO:0000313" key="2">
    <source>
        <dbReference type="Proteomes" id="UP000187313"/>
    </source>
</evidence>
<dbReference type="EMBL" id="MPTD01000019">
    <property type="protein sequence ID" value="OMD47361.1"/>
    <property type="molecule type" value="Genomic_DNA"/>
</dbReference>
<organism evidence="1 2">
    <name type="scientific">Paenibacillus odorifer</name>
    <dbReference type="NCBI Taxonomy" id="189426"/>
    <lineage>
        <taxon>Bacteria</taxon>
        <taxon>Bacillati</taxon>
        <taxon>Bacillota</taxon>
        <taxon>Bacilli</taxon>
        <taxon>Bacillales</taxon>
        <taxon>Paenibacillaceae</taxon>
        <taxon>Paenibacillus</taxon>
    </lineage>
</organism>
<gene>
    <name evidence="1" type="ORF">BSK51_24525</name>
</gene>
<protein>
    <submittedName>
        <fullName evidence="1">Uncharacterized protein</fullName>
    </submittedName>
</protein>
<name>A0ABX3HA41_9BACL</name>
<dbReference type="Proteomes" id="UP000187313">
    <property type="component" value="Unassembled WGS sequence"/>
</dbReference>
<dbReference type="RefSeq" id="WP_076300559.1">
    <property type="nucleotide sequence ID" value="NZ_MPTD01000019.1"/>
</dbReference>
<keyword evidence="2" id="KW-1185">Reference proteome</keyword>
<comment type="caution">
    <text evidence="1">The sequence shown here is derived from an EMBL/GenBank/DDBJ whole genome shotgun (WGS) entry which is preliminary data.</text>
</comment>
<proteinExistence type="predicted"/>
<sequence>MFGRKNYPDYLAIAFGNMAGDVSEGRISELMMKRGDESEFGLEIVLKKLQLVEPARAFNLSRRILKDPNWRILWLDVFGYLATIDSVEVEDIFIQYEIENEYDPRDNCRMITDEYLRNR</sequence>
<evidence type="ECO:0000313" key="1">
    <source>
        <dbReference type="EMBL" id="OMD47361.1"/>
    </source>
</evidence>
<reference evidence="1 2" key="1">
    <citation type="submission" date="2016-10" db="EMBL/GenBank/DDBJ databases">
        <title>Paenibacillus species isolates.</title>
        <authorList>
            <person name="Beno S.M."/>
        </authorList>
    </citation>
    <scope>NUCLEOTIDE SEQUENCE [LARGE SCALE GENOMIC DNA]</scope>
    <source>
        <strain evidence="1 2">FSL R5-0923</strain>
    </source>
</reference>